<evidence type="ECO:0000313" key="2">
    <source>
        <dbReference type="EMBL" id="MCS3902806.1"/>
    </source>
</evidence>
<dbReference type="InterPro" id="IPR036388">
    <property type="entry name" value="WH-like_DNA-bd_sf"/>
</dbReference>
<proteinExistence type="predicted"/>
<name>A0AAE3HKH0_9GAMM</name>
<evidence type="ECO:0000313" key="3">
    <source>
        <dbReference type="Proteomes" id="UP001204445"/>
    </source>
</evidence>
<dbReference type="AlphaFoldDB" id="A0AAE3HKH0"/>
<dbReference type="Gene3D" id="1.10.10.10">
    <property type="entry name" value="Winged helix-like DNA-binding domain superfamily/Winged helix DNA-binding domain"/>
    <property type="match status" value="1"/>
</dbReference>
<dbReference type="Proteomes" id="UP001204445">
    <property type="component" value="Unassembled WGS sequence"/>
</dbReference>
<protein>
    <submittedName>
        <fullName evidence="2">DNA invertase Pin-like site-specific DNA recombinase</fullName>
    </submittedName>
</protein>
<comment type="caution">
    <text evidence="2">The sequence shown here is derived from an EMBL/GenBank/DDBJ whole genome shotgun (WGS) entry which is preliminary data.</text>
</comment>
<gene>
    <name evidence="2" type="ORF">J2T55_000810</name>
</gene>
<keyword evidence="3" id="KW-1185">Reference proteome</keyword>
<evidence type="ECO:0000256" key="1">
    <source>
        <dbReference type="SAM" id="MobiDB-lite"/>
    </source>
</evidence>
<organism evidence="2 3">
    <name type="scientific">Methylohalomonas lacus</name>
    <dbReference type="NCBI Taxonomy" id="398773"/>
    <lineage>
        <taxon>Bacteria</taxon>
        <taxon>Pseudomonadati</taxon>
        <taxon>Pseudomonadota</taxon>
        <taxon>Gammaproteobacteria</taxon>
        <taxon>Methylohalomonadales</taxon>
        <taxon>Methylohalomonadaceae</taxon>
        <taxon>Methylohalomonas</taxon>
    </lineage>
</organism>
<reference evidence="2" key="1">
    <citation type="submission" date="2022-08" db="EMBL/GenBank/DDBJ databases">
        <title>Genomic Encyclopedia of Type Strains, Phase III (KMG-III): the genomes of soil and plant-associated and newly described type strains.</title>
        <authorList>
            <person name="Whitman W."/>
        </authorList>
    </citation>
    <scope>NUCLEOTIDE SEQUENCE</scope>
    <source>
        <strain evidence="2">HMT 1</strain>
    </source>
</reference>
<feature type="compositionally biased region" description="Basic and acidic residues" evidence="1">
    <location>
        <begin position="11"/>
        <end position="20"/>
    </location>
</feature>
<dbReference type="RefSeq" id="WP_259054389.1">
    <property type="nucleotide sequence ID" value="NZ_JANUCT010000004.1"/>
</dbReference>
<sequence length="67" mass="7568">MRLTIAPSGHRAGESHPKAKLSDNDVRLIRELHENHGLGYGTIAKKFDSSRSTIISICNYRCRIYVI</sequence>
<dbReference type="EMBL" id="JANUCT010000004">
    <property type="protein sequence ID" value="MCS3902806.1"/>
    <property type="molecule type" value="Genomic_DNA"/>
</dbReference>
<accession>A0AAE3HKH0</accession>
<feature type="region of interest" description="Disordered" evidence="1">
    <location>
        <begin position="1"/>
        <end position="20"/>
    </location>
</feature>